<dbReference type="PROSITE" id="PS50023">
    <property type="entry name" value="LIM_DOMAIN_2"/>
    <property type="match status" value="1"/>
</dbReference>
<sequence length="107" mass="12039">MTTPPCVGCGCAITDQYILRVDPDLEWHASCLKCADCGQMLDENCTCFVRDGKTYCKSDYTRGLSAVNTSPLIHYWYKVTYCIPVYFSSKLNDENGKMKPRGGSKLF</sequence>
<dbReference type="EMBL" id="CAJFCJ010000020">
    <property type="protein sequence ID" value="CAD5123966.1"/>
    <property type="molecule type" value="Genomic_DNA"/>
</dbReference>
<evidence type="ECO:0000313" key="7">
    <source>
        <dbReference type="EMBL" id="CAD5123966.1"/>
    </source>
</evidence>
<keyword evidence="4 5" id="KW-0440">LIM domain</keyword>
<dbReference type="GO" id="GO:0007409">
    <property type="term" value="P:axonogenesis"/>
    <property type="evidence" value="ECO:0007669"/>
    <property type="project" value="TreeGrafter"/>
</dbReference>
<dbReference type="GO" id="GO:0000981">
    <property type="term" value="F:DNA-binding transcription factor activity, RNA polymerase II-specific"/>
    <property type="evidence" value="ECO:0007669"/>
    <property type="project" value="InterPro"/>
</dbReference>
<name>A0A7I8W5Z8_9ANNE</name>
<dbReference type="OrthoDB" id="6219466at2759"/>
<evidence type="ECO:0000259" key="6">
    <source>
        <dbReference type="PROSITE" id="PS50023"/>
    </source>
</evidence>
<dbReference type="GO" id="GO:0048665">
    <property type="term" value="P:neuron fate specification"/>
    <property type="evidence" value="ECO:0007669"/>
    <property type="project" value="InterPro"/>
</dbReference>
<dbReference type="GO" id="GO:0046872">
    <property type="term" value="F:metal ion binding"/>
    <property type="evidence" value="ECO:0007669"/>
    <property type="project" value="UniProtKB-KW"/>
</dbReference>
<dbReference type="Gene3D" id="2.10.110.10">
    <property type="entry name" value="Cysteine Rich Protein"/>
    <property type="match status" value="1"/>
</dbReference>
<dbReference type="InterPro" id="IPR047244">
    <property type="entry name" value="ISL1/2-like_LIM1"/>
</dbReference>
<protein>
    <submittedName>
        <fullName evidence="7">DgyrCDS12271</fullName>
    </submittedName>
</protein>
<comment type="subcellular location">
    <subcellularLocation>
        <location evidence="1">Nucleus</location>
    </subcellularLocation>
</comment>
<dbReference type="GO" id="GO:0045944">
    <property type="term" value="P:positive regulation of transcription by RNA polymerase II"/>
    <property type="evidence" value="ECO:0007669"/>
    <property type="project" value="InterPro"/>
</dbReference>
<organism evidence="7 8">
    <name type="scientific">Dimorphilus gyrociliatus</name>
    <dbReference type="NCBI Taxonomy" id="2664684"/>
    <lineage>
        <taxon>Eukaryota</taxon>
        <taxon>Metazoa</taxon>
        <taxon>Spiralia</taxon>
        <taxon>Lophotrochozoa</taxon>
        <taxon>Annelida</taxon>
        <taxon>Polychaeta</taxon>
        <taxon>Polychaeta incertae sedis</taxon>
        <taxon>Dinophilidae</taxon>
        <taxon>Dimorphilus</taxon>
    </lineage>
</organism>
<dbReference type="SUPFAM" id="SSF57716">
    <property type="entry name" value="Glucocorticoid receptor-like (DNA-binding domain)"/>
    <property type="match status" value="2"/>
</dbReference>
<dbReference type="CDD" id="cd09366">
    <property type="entry name" value="LIM1_Isl"/>
    <property type="match status" value="1"/>
</dbReference>
<feature type="domain" description="LIM zinc-binding" evidence="6">
    <location>
        <begin position="4"/>
        <end position="66"/>
    </location>
</feature>
<evidence type="ECO:0000256" key="3">
    <source>
        <dbReference type="ARBA" id="ARBA00022833"/>
    </source>
</evidence>
<keyword evidence="8" id="KW-1185">Reference proteome</keyword>
<dbReference type="PROSITE" id="PS00478">
    <property type="entry name" value="LIM_DOMAIN_1"/>
    <property type="match status" value="1"/>
</dbReference>
<dbReference type="Proteomes" id="UP000549394">
    <property type="component" value="Unassembled WGS sequence"/>
</dbReference>
<dbReference type="SMART" id="SM00132">
    <property type="entry name" value="LIM"/>
    <property type="match status" value="1"/>
</dbReference>
<dbReference type="PANTHER" id="PTHR24204">
    <property type="entry name" value="INSULIN GENE ENHANCER PROTEIN"/>
    <property type="match status" value="1"/>
</dbReference>
<dbReference type="AlphaFoldDB" id="A0A7I8W5Z8"/>
<dbReference type="PANTHER" id="PTHR24204:SF8">
    <property type="entry name" value="TAILUP, ISOFORM A"/>
    <property type="match status" value="1"/>
</dbReference>
<dbReference type="FunFam" id="2.10.110.10:FF:000034">
    <property type="entry name" value="Insulin gene enhancer protein ISL"/>
    <property type="match status" value="1"/>
</dbReference>
<evidence type="ECO:0000256" key="5">
    <source>
        <dbReference type="PROSITE-ProRule" id="PRU00125"/>
    </source>
</evidence>
<accession>A0A7I8W5Z8</accession>
<evidence type="ECO:0000313" key="8">
    <source>
        <dbReference type="Proteomes" id="UP000549394"/>
    </source>
</evidence>
<gene>
    <name evidence="7" type="ORF">DGYR_LOCUS11587</name>
</gene>
<dbReference type="InterPro" id="IPR001781">
    <property type="entry name" value="Znf_LIM"/>
</dbReference>
<dbReference type="Pfam" id="PF00412">
    <property type="entry name" value="LIM"/>
    <property type="match status" value="1"/>
</dbReference>
<dbReference type="InterPro" id="IPR047169">
    <property type="entry name" value="ISL1/2-like"/>
</dbReference>
<dbReference type="GO" id="GO:0005634">
    <property type="term" value="C:nucleus"/>
    <property type="evidence" value="ECO:0007669"/>
    <property type="project" value="UniProtKB-SubCell"/>
</dbReference>
<keyword evidence="2 5" id="KW-0479">Metal-binding</keyword>
<reference evidence="7 8" key="1">
    <citation type="submission" date="2020-08" db="EMBL/GenBank/DDBJ databases">
        <authorList>
            <person name="Hejnol A."/>
        </authorList>
    </citation>
    <scope>NUCLEOTIDE SEQUENCE [LARGE SCALE GENOMIC DNA]</scope>
</reference>
<evidence type="ECO:0000256" key="2">
    <source>
        <dbReference type="ARBA" id="ARBA00022723"/>
    </source>
</evidence>
<keyword evidence="3 5" id="KW-0862">Zinc</keyword>
<comment type="caution">
    <text evidence="7">The sequence shown here is derived from an EMBL/GenBank/DDBJ whole genome shotgun (WGS) entry which is preliminary data.</text>
</comment>
<evidence type="ECO:0000256" key="4">
    <source>
        <dbReference type="ARBA" id="ARBA00023038"/>
    </source>
</evidence>
<proteinExistence type="predicted"/>
<evidence type="ECO:0000256" key="1">
    <source>
        <dbReference type="ARBA" id="ARBA00004123"/>
    </source>
</evidence>